<protein>
    <submittedName>
        <fullName evidence="9">Glycosyltransferase family 2 protein</fullName>
    </submittedName>
</protein>
<dbReference type="EMBL" id="CP053435">
    <property type="protein sequence ID" value="QJW88694.1"/>
    <property type="molecule type" value="Genomic_DNA"/>
</dbReference>
<dbReference type="CDD" id="cd04187">
    <property type="entry name" value="DPM1_like_bac"/>
    <property type="match status" value="1"/>
</dbReference>
<dbReference type="InterPro" id="IPR029044">
    <property type="entry name" value="Nucleotide-diphossugar_trans"/>
</dbReference>
<keyword evidence="2" id="KW-0328">Glycosyltransferase</keyword>
<reference evidence="9 10" key="1">
    <citation type="submission" date="2020-05" db="EMBL/GenBank/DDBJ databases">
        <title>Genome sequencing of Spirosoma sp. TS118.</title>
        <authorList>
            <person name="Lee J.-H."/>
            <person name="Jeong S."/>
            <person name="Zhao L."/>
            <person name="Jung J.-H."/>
            <person name="Kim M.-K."/>
            <person name="Lim S."/>
        </authorList>
    </citation>
    <scope>NUCLEOTIDE SEQUENCE [LARGE SCALE GENOMIC DNA]</scope>
    <source>
        <strain evidence="9 10">TS118</strain>
    </source>
</reference>
<feature type="transmembrane region" description="Helical" evidence="7">
    <location>
        <begin position="285"/>
        <end position="311"/>
    </location>
</feature>
<dbReference type="Pfam" id="PF00535">
    <property type="entry name" value="Glycos_transf_2"/>
    <property type="match status" value="1"/>
</dbReference>
<evidence type="ECO:0000256" key="2">
    <source>
        <dbReference type="ARBA" id="ARBA00022676"/>
    </source>
</evidence>
<dbReference type="GO" id="GO:0005886">
    <property type="term" value="C:plasma membrane"/>
    <property type="evidence" value="ECO:0007669"/>
    <property type="project" value="TreeGrafter"/>
</dbReference>
<dbReference type="PANTHER" id="PTHR48090">
    <property type="entry name" value="UNDECAPRENYL-PHOSPHATE 4-DEOXY-4-FORMAMIDO-L-ARABINOSE TRANSFERASE-RELATED"/>
    <property type="match status" value="1"/>
</dbReference>
<evidence type="ECO:0000256" key="3">
    <source>
        <dbReference type="ARBA" id="ARBA00022679"/>
    </source>
</evidence>
<comment type="subcellular location">
    <subcellularLocation>
        <location evidence="1">Membrane</location>
        <topology evidence="1">Multi-pass membrane protein</topology>
    </subcellularLocation>
</comment>
<keyword evidence="4 7" id="KW-0812">Transmembrane</keyword>
<dbReference type="GO" id="GO:0016757">
    <property type="term" value="F:glycosyltransferase activity"/>
    <property type="evidence" value="ECO:0007669"/>
    <property type="project" value="UniProtKB-KW"/>
</dbReference>
<feature type="domain" description="Glycosyltransferase 2-like" evidence="8">
    <location>
        <begin position="28"/>
        <end position="188"/>
    </location>
</feature>
<organism evidence="9 10">
    <name type="scientific">Spirosoma taeanense</name>
    <dbReference type="NCBI Taxonomy" id="2735870"/>
    <lineage>
        <taxon>Bacteria</taxon>
        <taxon>Pseudomonadati</taxon>
        <taxon>Bacteroidota</taxon>
        <taxon>Cytophagia</taxon>
        <taxon>Cytophagales</taxon>
        <taxon>Cytophagaceae</taxon>
        <taxon>Spirosoma</taxon>
    </lineage>
</organism>
<evidence type="ECO:0000256" key="4">
    <source>
        <dbReference type="ARBA" id="ARBA00022692"/>
    </source>
</evidence>
<dbReference type="InterPro" id="IPR050256">
    <property type="entry name" value="Glycosyltransferase_2"/>
</dbReference>
<dbReference type="KEGG" id="stae:HNV11_04530"/>
<evidence type="ECO:0000256" key="5">
    <source>
        <dbReference type="ARBA" id="ARBA00022989"/>
    </source>
</evidence>
<keyword evidence="6 7" id="KW-0472">Membrane</keyword>
<keyword evidence="5 7" id="KW-1133">Transmembrane helix</keyword>
<name>A0A6M5Y5G3_9BACT</name>
<gene>
    <name evidence="9" type="ORF">HNV11_04530</name>
</gene>
<evidence type="ECO:0000256" key="1">
    <source>
        <dbReference type="ARBA" id="ARBA00004141"/>
    </source>
</evidence>
<sequence>MSPLVQKDVFLPATNRPFITTLSEPQISIVAPLYNESQSFPHLVARLNAVMDASPLAIEAVLIDDGSRDDTAALMQQLALADGRYQCVFLSRNYGHQIALSAGMASARATEALFIIDGDLQDPPELLTQFYQKFQEGYDVVYAVRKKRKESWFKRTAYASFYRFMRSISYVDLPLDSGDFSLISRRVADVLKQMPEESRFIRGMRSWVGFRQTGIEYERDARVAGEPKYSFKMLRRLAYNGIFNFSEYPIKLVTRLGMLTLGVALLYFIQTIIKKYFYGDVPQGFTALLFVIILFSGVQLIALGLIGEYVLRIFFQTKGRPLYVIKEVIRQQQRQPFL</sequence>
<proteinExistence type="predicted"/>
<feature type="transmembrane region" description="Helical" evidence="7">
    <location>
        <begin position="252"/>
        <end position="273"/>
    </location>
</feature>
<dbReference type="RefSeq" id="WP_171738532.1">
    <property type="nucleotide sequence ID" value="NZ_CP053435.1"/>
</dbReference>
<dbReference type="SUPFAM" id="SSF53448">
    <property type="entry name" value="Nucleotide-diphospho-sugar transferases"/>
    <property type="match status" value="1"/>
</dbReference>
<dbReference type="AlphaFoldDB" id="A0A6M5Y5G3"/>
<keyword evidence="3 9" id="KW-0808">Transferase</keyword>
<evidence type="ECO:0000256" key="7">
    <source>
        <dbReference type="SAM" id="Phobius"/>
    </source>
</evidence>
<accession>A0A6M5Y5G3</accession>
<evidence type="ECO:0000313" key="9">
    <source>
        <dbReference type="EMBL" id="QJW88694.1"/>
    </source>
</evidence>
<keyword evidence="10" id="KW-1185">Reference proteome</keyword>
<dbReference type="Gene3D" id="3.90.550.10">
    <property type="entry name" value="Spore Coat Polysaccharide Biosynthesis Protein SpsA, Chain A"/>
    <property type="match status" value="1"/>
</dbReference>
<evidence type="ECO:0000259" key="8">
    <source>
        <dbReference type="Pfam" id="PF00535"/>
    </source>
</evidence>
<dbReference type="PANTHER" id="PTHR48090:SF1">
    <property type="entry name" value="PROPHAGE BACTOPRENOL GLUCOSYL TRANSFERASE HOMOLOG"/>
    <property type="match status" value="1"/>
</dbReference>
<dbReference type="Proteomes" id="UP000502756">
    <property type="component" value="Chromosome"/>
</dbReference>
<evidence type="ECO:0000256" key="6">
    <source>
        <dbReference type="ARBA" id="ARBA00023136"/>
    </source>
</evidence>
<evidence type="ECO:0000313" key="10">
    <source>
        <dbReference type="Proteomes" id="UP000502756"/>
    </source>
</evidence>
<dbReference type="InterPro" id="IPR001173">
    <property type="entry name" value="Glyco_trans_2-like"/>
</dbReference>